<gene>
    <name evidence="12" type="primary">LOC109479223</name>
</gene>
<dbReference type="OrthoDB" id="1723809at2759"/>
<keyword evidence="8" id="KW-0546">Nucleotide metabolism</keyword>
<comment type="catalytic activity">
    <reaction evidence="9">
        <text>AMP + H2O + H(+) = IMP + NH4(+)</text>
        <dbReference type="Rhea" id="RHEA:14777"/>
        <dbReference type="ChEBI" id="CHEBI:15377"/>
        <dbReference type="ChEBI" id="CHEBI:15378"/>
        <dbReference type="ChEBI" id="CHEBI:28938"/>
        <dbReference type="ChEBI" id="CHEBI:58053"/>
        <dbReference type="ChEBI" id="CHEBI:456215"/>
        <dbReference type="EC" id="3.5.4.6"/>
    </reaction>
</comment>
<dbReference type="InterPro" id="IPR006329">
    <property type="entry name" value="AMPD"/>
</dbReference>
<protein>
    <recommendedName>
        <fullName evidence="4 9">AMP deaminase</fullName>
        <ecNumber evidence="4 9">3.5.4.6</ecNumber>
    </recommendedName>
</protein>
<dbReference type="NCBIfam" id="TIGR01429">
    <property type="entry name" value="AMP_deaminase"/>
    <property type="match status" value="1"/>
</dbReference>
<comment type="cofactor">
    <cofactor evidence="1 9">
        <name>Zn(2+)</name>
        <dbReference type="ChEBI" id="CHEBI:29105"/>
    </cofactor>
</comment>
<evidence type="ECO:0000256" key="7">
    <source>
        <dbReference type="ARBA" id="ARBA00022833"/>
    </source>
</evidence>
<evidence type="ECO:0000256" key="1">
    <source>
        <dbReference type="ARBA" id="ARBA00001947"/>
    </source>
</evidence>
<feature type="region of interest" description="Disordered" evidence="10">
    <location>
        <begin position="1"/>
        <end position="64"/>
    </location>
</feature>
<comment type="similarity">
    <text evidence="3 9">Belongs to the metallo-dependent hydrolases superfamily. Adenosine and AMP deaminases family.</text>
</comment>
<keyword evidence="6 9" id="KW-0378">Hydrolase</keyword>
<organism evidence="11 12">
    <name type="scientific">Branchiostoma belcheri</name>
    <name type="common">Amphioxus</name>
    <dbReference type="NCBI Taxonomy" id="7741"/>
    <lineage>
        <taxon>Eukaryota</taxon>
        <taxon>Metazoa</taxon>
        <taxon>Chordata</taxon>
        <taxon>Cephalochordata</taxon>
        <taxon>Leptocardii</taxon>
        <taxon>Amphioxiformes</taxon>
        <taxon>Branchiostomatidae</taxon>
        <taxon>Branchiostoma</taxon>
    </lineage>
</organism>
<dbReference type="PROSITE" id="PS00485">
    <property type="entry name" value="A_DEAMINASE"/>
    <property type="match status" value="1"/>
</dbReference>
<evidence type="ECO:0000256" key="3">
    <source>
        <dbReference type="ARBA" id="ARBA00006676"/>
    </source>
</evidence>
<feature type="compositionally biased region" description="Polar residues" evidence="10">
    <location>
        <begin position="40"/>
        <end position="63"/>
    </location>
</feature>
<dbReference type="AlphaFoldDB" id="A0A6P5A4K3"/>
<feature type="compositionally biased region" description="Polar residues" evidence="10">
    <location>
        <begin position="21"/>
        <end position="30"/>
    </location>
</feature>
<keyword evidence="7" id="KW-0862">Zinc</keyword>
<dbReference type="Pfam" id="PF19326">
    <property type="entry name" value="AMP_deaminase"/>
    <property type="match status" value="1"/>
</dbReference>
<dbReference type="InterPro" id="IPR032466">
    <property type="entry name" value="Metal_Hydrolase"/>
</dbReference>
<dbReference type="CDD" id="cd01319">
    <property type="entry name" value="AMPD"/>
    <property type="match status" value="1"/>
</dbReference>
<dbReference type="PANTHER" id="PTHR11359">
    <property type="entry name" value="AMP DEAMINASE"/>
    <property type="match status" value="1"/>
</dbReference>
<dbReference type="GeneID" id="109479223"/>
<evidence type="ECO:0000256" key="10">
    <source>
        <dbReference type="SAM" id="MobiDB-lite"/>
    </source>
</evidence>
<dbReference type="GO" id="GO:0003876">
    <property type="term" value="F:AMP deaminase activity"/>
    <property type="evidence" value="ECO:0007669"/>
    <property type="project" value="UniProtKB-EC"/>
</dbReference>
<evidence type="ECO:0000256" key="5">
    <source>
        <dbReference type="ARBA" id="ARBA00022723"/>
    </source>
</evidence>
<dbReference type="GO" id="GO:0046872">
    <property type="term" value="F:metal ion binding"/>
    <property type="evidence" value="ECO:0007669"/>
    <property type="project" value="UniProtKB-KW"/>
</dbReference>
<accession>A0A6P5A4K3</accession>
<reference evidence="12" key="1">
    <citation type="submission" date="2025-08" db="UniProtKB">
        <authorList>
            <consortium name="RefSeq"/>
        </authorList>
    </citation>
    <scope>IDENTIFICATION</scope>
    <source>
        <tissue evidence="12">Gonad</tissue>
    </source>
</reference>
<evidence type="ECO:0000313" key="11">
    <source>
        <dbReference type="Proteomes" id="UP000515135"/>
    </source>
</evidence>
<comment type="pathway">
    <text evidence="2">Purine metabolism; IMP biosynthesis via salvage pathway; IMP from AMP: step 1/1.</text>
</comment>
<dbReference type="SUPFAM" id="SSF51556">
    <property type="entry name" value="Metallo-dependent hydrolases"/>
    <property type="match status" value="1"/>
</dbReference>
<name>A0A6P5A4K3_BRABE</name>
<dbReference type="RefSeq" id="XP_019636701.1">
    <property type="nucleotide sequence ID" value="XM_019781142.1"/>
</dbReference>
<dbReference type="PIRSF" id="PIRSF001251">
    <property type="entry name" value="AMP_deaminase_met"/>
    <property type="match status" value="1"/>
</dbReference>
<dbReference type="UniPathway" id="UPA00591">
    <property type="reaction ID" value="UER00663"/>
</dbReference>
<dbReference type="GO" id="GO:0032264">
    <property type="term" value="P:IMP salvage"/>
    <property type="evidence" value="ECO:0007669"/>
    <property type="project" value="UniProtKB-UniPathway"/>
</dbReference>
<evidence type="ECO:0000256" key="6">
    <source>
        <dbReference type="ARBA" id="ARBA00022801"/>
    </source>
</evidence>
<dbReference type="EC" id="3.5.4.6" evidence="4 9"/>
<evidence type="ECO:0000256" key="9">
    <source>
        <dbReference type="PIRNR" id="PIRNR001251"/>
    </source>
</evidence>
<keyword evidence="11" id="KW-1185">Reference proteome</keyword>
<evidence type="ECO:0000256" key="2">
    <source>
        <dbReference type="ARBA" id="ARBA00004955"/>
    </source>
</evidence>
<keyword evidence="5 9" id="KW-0479">Metal-binding</keyword>
<dbReference type="Proteomes" id="UP000515135">
    <property type="component" value="Unplaced"/>
</dbReference>
<sequence>MESKKSRPKLIRMASREQETQTDMRTSGTGQDMEEHLSAETETNLAGSLSPPRNNVLSPTRSSFPKHVHTVMDDKFKEIANDLFQRSRHESESFHPDLTAPYEYPDQCPLESEDEKKKRLERQMSQCNDVKIKFKGLDGRYDNNDREARTTRKLKLKDLQEHQQNVKSPTFFGTTLTPAEFTKEEEEVLGQFQRVSITGDETTGVPLSDVQQAATSLTAALYIRKKYMDTAMQSFPFTTERYLRMSETGETPVMDGGCKPEQDIEREDTLEASSPVCGQDPWANPTLPESLGYEVKMVDGVVHVYDNLDAMRADEPIELPYPDLASFIADMNMLYALIADGPIKSFCYRRLSYLSSKFQLHVLLNEMNELVAQKEVPHRDFYNIRKVDTHIHAASCMNQKHLLRFIKSKLRKHADEVVIKNGGKEQTLKEVFEDLNLTAYELNVDSLDVHADRNTFHRFDKFNHKYNPMGQSMLREIFLKTDNYMDGKYFAELMKEVMEDLEESKYQFAELRLSIYGRSMDEWDKLAKWAVKHNVYSDNVRWLIQIPRLYDVYRSKGTLSNFEEVLQNIYMPLIEATVNPQSHPELHAFLKYVTGFDSVDDESKPERHMFTMDSPLPAEWTDEENPPYSYYLYYMYANMVILNHLRRERGMNIFVLRPHCGEAGPVHHLVSAFMVAENISHGLLLRKVPVLQYLYYLAQIGIAMSPLSNNHLSLDYHRNPLPDYNARGLVISLSTDDPLQFHFTKEALMEEYSIAAQVWKFSTCDMCELARSSVLMSGFDHKYQKRSATGENQQISAKQHWLGDNYRQEGPAGNDIKCTNVPSIRLAYRYETLVEELKMICTAAWEYQQDSSSSASGDAQ</sequence>
<dbReference type="FunFam" id="4.10.800.20:FF:000001">
    <property type="entry name" value="AMP deaminase"/>
    <property type="match status" value="1"/>
</dbReference>
<dbReference type="PANTHER" id="PTHR11359:SF0">
    <property type="entry name" value="AMP DEAMINASE"/>
    <property type="match status" value="1"/>
</dbReference>
<dbReference type="InterPro" id="IPR006650">
    <property type="entry name" value="A/AMP_deam_AS"/>
</dbReference>
<dbReference type="GO" id="GO:0046033">
    <property type="term" value="P:AMP metabolic process"/>
    <property type="evidence" value="ECO:0007669"/>
    <property type="project" value="TreeGrafter"/>
</dbReference>
<evidence type="ECO:0000313" key="12">
    <source>
        <dbReference type="RefSeq" id="XP_019636701.1"/>
    </source>
</evidence>
<dbReference type="Gene3D" id="3.20.20.140">
    <property type="entry name" value="Metal-dependent hydrolases"/>
    <property type="match status" value="1"/>
</dbReference>
<dbReference type="Gene3D" id="4.10.800.20">
    <property type="match status" value="1"/>
</dbReference>
<dbReference type="GO" id="GO:0005829">
    <property type="term" value="C:cytosol"/>
    <property type="evidence" value="ECO:0007669"/>
    <property type="project" value="TreeGrafter"/>
</dbReference>
<feature type="compositionally biased region" description="Basic residues" evidence="10">
    <location>
        <begin position="1"/>
        <end position="10"/>
    </location>
</feature>
<dbReference type="KEGG" id="bbel:109479223"/>
<proteinExistence type="inferred from homology"/>
<evidence type="ECO:0000256" key="8">
    <source>
        <dbReference type="ARBA" id="ARBA00023080"/>
    </source>
</evidence>
<evidence type="ECO:0000256" key="4">
    <source>
        <dbReference type="ARBA" id="ARBA00012775"/>
    </source>
</evidence>